<keyword evidence="1" id="KW-0677">Repeat</keyword>
<evidence type="ECO:0000256" key="2">
    <source>
        <dbReference type="SAM" id="MobiDB-lite"/>
    </source>
</evidence>
<dbReference type="InterPro" id="IPR050708">
    <property type="entry name" value="T6SS_VgrG/RHS"/>
</dbReference>
<dbReference type="InterPro" id="IPR028957">
    <property type="entry name" value="Imm50"/>
</dbReference>
<dbReference type="Gene3D" id="2.180.10.10">
    <property type="entry name" value="RHS repeat-associated core"/>
    <property type="match status" value="2"/>
</dbReference>
<dbReference type="EMBL" id="CABVHJ010000034">
    <property type="protein sequence ID" value="VVN46796.1"/>
    <property type="molecule type" value="Genomic_DNA"/>
</dbReference>
<evidence type="ECO:0000256" key="1">
    <source>
        <dbReference type="ARBA" id="ARBA00022737"/>
    </source>
</evidence>
<dbReference type="InterPro" id="IPR045351">
    <property type="entry name" value="DUF6531"/>
</dbReference>
<dbReference type="PANTHER" id="PTHR32305:SF15">
    <property type="entry name" value="PROTEIN RHSA-RELATED"/>
    <property type="match status" value="1"/>
</dbReference>
<feature type="region of interest" description="Disordered" evidence="2">
    <location>
        <begin position="402"/>
        <end position="439"/>
    </location>
</feature>
<dbReference type="SUPFAM" id="SSF69304">
    <property type="entry name" value="Tricorn protease N-terminal domain"/>
    <property type="match status" value="1"/>
</dbReference>
<dbReference type="PANTHER" id="PTHR32305">
    <property type="match status" value="1"/>
</dbReference>
<protein>
    <submittedName>
        <fullName evidence="6">Uncharacterized protein</fullName>
    </submittedName>
</protein>
<evidence type="ECO:0000259" key="4">
    <source>
        <dbReference type="Pfam" id="PF20148"/>
    </source>
</evidence>
<name>A0A5E6Y0G8_PSEFL</name>
<dbReference type="Pfam" id="PF25023">
    <property type="entry name" value="TEN_YD-shell"/>
    <property type="match status" value="2"/>
</dbReference>
<evidence type="ECO:0000313" key="7">
    <source>
        <dbReference type="Proteomes" id="UP000327167"/>
    </source>
</evidence>
<gene>
    <name evidence="6" type="ORF">PS655_05901</name>
</gene>
<feature type="compositionally biased region" description="Basic and acidic residues" evidence="2">
    <location>
        <begin position="406"/>
        <end position="427"/>
    </location>
</feature>
<evidence type="ECO:0000313" key="6">
    <source>
        <dbReference type="EMBL" id="VVN46796.1"/>
    </source>
</evidence>
<evidence type="ECO:0000259" key="3">
    <source>
        <dbReference type="Pfam" id="PF15657"/>
    </source>
</evidence>
<proteinExistence type="predicted"/>
<dbReference type="Pfam" id="PF05593">
    <property type="entry name" value="RHS_repeat"/>
    <property type="match status" value="4"/>
</dbReference>
<dbReference type="RefSeq" id="WP_150652932.1">
    <property type="nucleotide sequence ID" value="NZ_CABVHJ010000034.1"/>
</dbReference>
<feature type="domain" description="Teneurin-like YD-shell" evidence="5">
    <location>
        <begin position="1137"/>
        <end position="1424"/>
    </location>
</feature>
<dbReference type="NCBIfam" id="TIGR03696">
    <property type="entry name" value="Rhs_assc_core"/>
    <property type="match status" value="1"/>
</dbReference>
<feature type="domain" description="Teneurin-like YD-shell" evidence="5">
    <location>
        <begin position="922"/>
        <end position="1050"/>
    </location>
</feature>
<feature type="domain" description="DUF6531" evidence="4">
    <location>
        <begin position="447"/>
        <end position="520"/>
    </location>
</feature>
<feature type="domain" description="HNH/Endo VII superfamily nuclease toxins" evidence="3">
    <location>
        <begin position="1522"/>
        <end position="1585"/>
    </location>
</feature>
<sequence length="1727" mass="194714">MLPTDQLLALNNSIGLLVVAALNPDEPDFDNLIYEFRLCLNNYEAWAEQFWTGTALDIEQVFTVGNDVRLSAPIKSRQPLSSSVVMCPASGPLTLVHMFDAARFVPIGNTPVTLEPVLAEVGGVLTFGEPVHHTIGPSGILQVTDCDRGQRYRITFFPDVSTDHVRALYASYEGVIAGLEGWLRAEWTGFQPQWTEFSSAGFLQRYGQLQQADWRGFEKALNGVWDDIRQVFALLADLQANSEKLLEYLSEAELEALLNASSDAIANGLLILGDEPLLFIHLAAFTSWLKMLPPQYLAEVVAEVRVELLISFLLMGLSGGVGVPVRLSSKVLAKVKSPRAREWLAASALRLAELTSSADLTRHASVLKPLMLNVRDVELKPTPSIPLNIRQADSLVLTVPNPAPVVRDKSGGSSRLERHEPHDDSPDQAKNPNGDSADCVPRTCTNGCPVSMVTGEELLTLTDGVLDGVLSFEFTRLYRSSAAEIDVGLGFGWSHSLAHRLVFEGDFVVWVDHENRRTRFPLPSIERPAIHNSLSRTAIFLGDEPEELILALAGETARFYHFRAGRLTAISDAYGNRLTVQRDRSDRVQRLDNGAGRSLLLRYDRAQLLGIDYQVFRDGAWSTEQALVSYRYDAYQHLIEASNAVGDSERYDYDDAHVILQRQLVGGASFFWEWERSGKAARCVRHWASFSQMDTRYVWNDDGSVAVHYVDGTEETYVHDERARLVRKVSADGGEQLKAYDSSGRLIAEQDALGAVTEYRYDEVGRLIALIPPDEAPTSYEYRNGFLHKRSRGDAVWIYRRNAEGDVTEAVDPDGQVTHYYYDTRGQLLSIRYPDSSRHRLVWNSLGQLTEETLPDGGVRRFSYDALGRRTTTADEHAAVTRQHWDAVGRLIQTTFPDGATRAYSYGAYGQVTAERDELGRITHYEYDDDLHLVSRRINPDGTRVQYRYDHAQLLLTEIENESGEKYRLDYTPTGLIRQESGFDGRRTAYAYDLNGHLLEKTEFGDDGSQLVTAYARDAAGRLLVKTLPDGIKVSYQYDRLGRLIGVDDGQQHPLAFEYDRQDRLITEHQGWGTLRYRYDACGQLKRLRLPDNSVLDYRHAKGGALTGIDLNGAELTRHVYQSGRERQRQQGLLLSEYSYDDQGRLLAHAVGHQRDALYRRDYAYNANGNLAHIADTRHGQRTYGYDTLDRLIRVRHSRDELPESFAHDPAGNLLMQDRPGPSQIKGNRLLLQGDRHYDYDAFGNLIRERRGRAQTLVTEYRYDCQHRLIGLTRPDGQIASYQYDAFGRRISKTVGDATTEFFWQGDHLVAESSEHEYRSYVYEPGTFRPLALLDGKGPKKACPFYYQLDHLGTPQELTDYSGDIVWSAQYDAYGKVATLTLAGDDYLNQPLRFQGQYFDGESGLHYNRHRYYDPRLGRYLTPDPIKLAGGLNQYQYVPNPTGWVDPLGLNSNCPPKGQKSINCPKPDEVELPQVSRRGAFRQAKVDAGIPKGQQPDIQTDEVSGRQKQFTYVNMTDRKGNNILDSSGKPIITREYRFTREDGFILTLQDHSAGHKYGDINNRGDQGPHINIRPAHDTRNGKVKKYARSLSIQGMTMKYWNEIEGSKLFNMVFSRNIPVGEIKLFALNMDNNLSTLTLAFDIREMPDTPPKKWESIGYNACRIGITCGEIRELTTSNIPTQKKLSLSIQPIGDRYLISAVSSTSKVTFTTSSLRLREPSVYLTELPF</sequence>
<dbReference type="InterPro" id="IPR022385">
    <property type="entry name" value="Rhs_assc_core"/>
</dbReference>
<reference evidence="6 7" key="1">
    <citation type="submission" date="2019-09" db="EMBL/GenBank/DDBJ databases">
        <authorList>
            <person name="Chandra G."/>
            <person name="Truman W A."/>
        </authorList>
    </citation>
    <scope>NUCLEOTIDE SEQUENCE [LARGE SCALE GENOMIC DNA]</scope>
    <source>
        <strain evidence="6">PS655</strain>
    </source>
</reference>
<dbReference type="InterPro" id="IPR031325">
    <property type="entry name" value="RHS_repeat"/>
</dbReference>
<evidence type="ECO:0000259" key="5">
    <source>
        <dbReference type="Pfam" id="PF25023"/>
    </source>
</evidence>
<dbReference type="NCBIfam" id="TIGR01643">
    <property type="entry name" value="YD_repeat_2x"/>
    <property type="match status" value="9"/>
</dbReference>
<dbReference type="InterPro" id="IPR056823">
    <property type="entry name" value="TEN-like_YD-shell"/>
</dbReference>
<accession>A0A5E6Y0G8</accession>
<dbReference type="Pfam" id="PF20148">
    <property type="entry name" value="DUF6531"/>
    <property type="match status" value="1"/>
</dbReference>
<dbReference type="InterPro" id="IPR006530">
    <property type="entry name" value="YD"/>
</dbReference>
<organism evidence="6 7">
    <name type="scientific">Pseudomonas fluorescens</name>
    <dbReference type="NCBI Taxonomy" id="294"/>
    <lineage>
        <taxon>Bacteria</taxon>
        <taxon>Pseudomonadati</taxon>
        <taxon>Pseudomonadota</taxon>
        <taxon>Gammaproteobacteria</taxon>
        <taxon>Pseudomonadales</taxon>
        <taxon>Pseudomonadaceae</taxon>
        <taxon>Pseudomonas</taxon>
    </lineage>
</organism>
<dbReference type="Pfam" id="PF15657">
    <property type="entry name" value="Tox-HNH-EHHH"/>
    <property type="match status" value="1"/>
</dbReference>
<dbReference type="Pfam" id="PF15594">
    <property type="entry name" value="Imm50"/>
    <property type="match status" value="1"/>
</dbReference>
<dbReference type="InterPro" id="IPR028048">
    <property type="entry name" value="Tox-HNH-EHHH"/>
</dbReference>
<dbReference type="Proteomes" id="UP000327167">
    <property type="component" value="Unassembled WGS sequence"/>
</dbReference>